<feature type="compositionally biased region" description="Basic and acidic residues" evidence="8">
    <location>
        <begin position="309"/>
        <end position="319"/>
    </location>
</feature>
<keyword evidence="5" id="KW-0863">Zinc-finger</keyword>
<proteinExistence type="inferred from homology"/>
<feature type="compositionally biased region" description="Basic and acidic residues" evidence="8">
    <location>
        <begin position="115"/>
        <end position="131"/>
    </location>
</feature>
<keyword evidence="6" id="KW-0862">Zinc</keyword>
<evidence type="ECO:0000256" key="3">
    <source>
        <dbReference type="ARBA" id="ARBA00022723"/>
    </source>
</evidence>
<accession>A0A3M6VMJ5</accession>
<keyword evidence="7" id="KW-0539">Nucleus</keyword>
<dbReference type="GO" id="GO:0005737">
    <property type="term" value="C:cytoplasm"/>
    <property type="evidence" value="ECO:0007669"/>
    <property type="project" value="TreeGrafter"/>
</dbReference>
<keyword evidence="4" id="KW-0677">Repeat</keyword>
<organism evidence="10 11">
    <name type="scientific">Peronospora effusa</name>
    <dbReference type="NCBI Taxonomy" id="542832"/>
    <lineage>
        <taxon>Eukaryota</taxon>
        <taxon>Sar</taxon>
        <taxon>Stramenopiles</taxon>
        <taxon>Oomycota</taxon>
        <taxon>Peronosporomycetes</taxon>
        <taxon>Peronosporales</taxon>
        <taxon>Peronosporaceae</taxon>
        <taxon>Peronospora</taxon>
    </lineage>
</organism>
<feature type="compositionally biased region" description="Basic and acidic residues" evidence="8">
    <location>
        <begin position="409"/>
        <end position="422"/>
    </location>
</feature>
<evidence type="ECO:0000256" key="5">
    <source>
        <dbReference type="ARBA" id="ARBA00022771"/>
    </source>
</evidence>
<feature type="compositionally biased region" description="Basic and acidic residues" evidence="8">
    <location>
        <begin position="484"/>
        <end position="493"/>
    </location>
</feature>
<evidence type="ECO:0000313" key="11">
    <source>
        <dbReference type="Proteomes" id="UP000282087"/>
    </source>
</evidence>
<feature type="domain" description="PWI" evidence="9">
    <location>
        <begin position="28"/>
        <end position="84"/>
    </location>
</feature>
<feature type="compositionally biased region" description="Gly residues" evidence="8">
    <location>
        <begin position="321"/>
        <end position="332"/>
    </location>
</feature>
<feature type="region of interest" description="Disordered" evidence="8">
    <location>
        <begin position="113"/>
        <end position="172"/>
    </location>
</feature>
<dbReference type="GO" id="GO:0043488">
    <property type="term" value="P:regulation of mRNA stability"/>
    <property type="evidence" value="ECO:0007669"/>
    <property type="project" value="InterPro"/>
</dbReference>
<evidence type="ECO:0000256" key="6">
    <source>
        <dbReference type="ARBA" id="ARBA00022833"/>
    </source>
</evidence>
<comment type="similarity">
    <text evidence="2">Belongs to the ZC3H14 family.</text>
</comment>
<dbReference type="GO" id="GO:0008143">
    <property type="term" value="F:poly(A) binding"/>
    <property type="evidence" value="ECO:0007669"/>
    <property type="project" value="InterPro"/>
</dbReference>
<dbReference type="Pfam" id="PF01480">
    <property type="entry name" value="PWI"/>
    <property type="match status" value="1"/>
</dbReference>
<evidence type="ECO:0000256" key="1">
    <source>
        <dbReference type="ARBA" id="ARBA00004123"/>
    </source>
</evidence>
<feature type="region of interest" description="Disordered" evidence="8">
    <location>
        <begin position="373"/>
        <end position="493"/>
    </location>
</feature>
<name>A0A3M6VMJ5_9STRA</name>
<evidence type="ECO:0000256" key="4">
    <source>
        <dbReference type="ARBA" id="ARBA00022737"/>
    </source>
</evidence>
<comment type="caution">
    <text evidence="10">The sequence shown here is derived from an EMBL/GenBank/DDBJ whole genome shotgun (WGS) entry which is preliminary data.</text>
</comment>
<dbReference type="Gene3D" id="1.10.340.40">
    <property type="entry name" value="Nuclear abundant poly(A) RNA-bind protein 2, N-terminal domain"/>
    <property type="match status" value="1"/>
</dbReference>
<dbReference type="InterPro" id="IPR040366">
    <property type="entry name" value="Nab2/ZC3H14"/>
</dbReference>
<dbReference type="EMBL" id="QLLG01000171">
    <property type="protein sequence ID" value="RMX67261.1"/>
    <property type="molecule type" value="Genomic_DNA"/>
</dbReference>
<dbReference type="InterPro" id="IPR002483">
    <property type="entry name" value="PWI_dom"/>
</dbReference>
<feature type="region of interest" description="Disordered" evidence="8">
    <location>
        <begin position="184"/>
        <end position="332"/>
    </location>
</feature>
<gene>
    <name evidence="10" type="ORF">DD238_002134</name>
</gene>
<keyword evidence="11" id="KW-1185">Reference proteome</keyword>
<comment type="subcellular location">
    <subcellularLocation>
        <location evidence="1">Nucleus</location>
    </subcellularLocation>
</comment>
<dbReference type="PANTHER" id="PTHR14738:SF29">
    <property type="entry name" value="ZINC FINGER CCCH DOMAIN-CONTAINING PROTEIN 14"/>
    <property type="match status" value="1"/>
</dbReference>
<sequence>MVSYPTSYVFPLPLSDHWKQEITSKTREKLTEMLGVEVDNVMAEYVIVMVGNKKNMEQIAHDLVDFIGEESAEQFVTWLSNLLPTFEAKGRSAGSSRADEEVESSCKNIVQSQNEEIRAQKREEKKEENKRIISLKGLSQSSSEPHQKKVVSLNSNRSTIRSLNPSKTDMDDVIARRAQRFGFVEKPASKKPSSSAAAGATDRYQRDETETTGNKRRISERDSNSRLSKRLRLGPPVNVDQAKLDARDTVGVHKKRRGDRDRGDENHRSGSRGDRRNDRDRDEDMEDGDYRGKRRSKGSRDAAPPLPPSDEKGDYKEKQGYGQGMGPPMGYQGGPMGYGGYPPPFAGPMFYPPPGYGPMNPYAMGFPPQGMPPYGGRGYPRPLAGDMQNGPRGPRPFQNRKWVNPNVAKAEEAKANEGKLESDAAEGEASGGSQNAGLQAGAPSFAPRNPYYPSQMRPRFQNKTWVRQDPAKDEELNSSLPKTPPKELLESTE</sequence>
<feature type="compositionally biased region" description="Basic and acidic residues" evidence="8">
    <location>
        <begin position="242"/>
        <end position="251"/>
    </location>
</feature>
<keyword evidence="3" id="KW-0479">Metal-binding</keyword>
<dbReference type="GO" id="GO:0008270">
    <property type="term" value="F:zinc ion binding"/>
    <property type="evidence" value="ECO:0007669"/>
    <property type="project" value="UniProtKB-KW"/>
</dbReference>
<feature type="compositionally biased region" description="Polar residues" evidence="8">
    <location>
        <begin position="152"/>
        <end position="167"/>
    </location>
</feature>
<dbReference type="VEuPathDB" id="FungiDB:DD237_002755"/>
<dbReference type="Proteomes" id="UP000282087">
    <property type="component" value="Unassembled WGS sequence"/>
</dbReference>
<reference evidence="10 11" key="1">
    <citation type="submission" date="2018-06" db="EMBL/GenBank/DDBJ databases">
        <title>Comparative genomics of downy mildews reveals potential adaptations to biotrophy.</title>
        <authorList>
            <person name="Fletcher K."/>
            <person name="Klosterman S.J."/>
            <person name="Derevnina L."/>
            <person name="Martin F."/>
            <person name="Koike S."/>
            <person name="Reyes Chin-Wo S."/>
            <person name="Mou B."/>
            <person name="Michelmore R."/>
        </authorList>
    </citation>
    <scope>NUCLEOTIDE SEQUENCE [LARGE SCALE GENOMIC DNA]</scope>
    <source>
        <strain evidence="10 11">R14</strain>
    </source>
</reference>
<dbReference type="GO" id="GO:0005634">
    <property type="term" value="C:nucleus"/>
    <property type="evidence" value="ECO:0007669"/>
    <property type="project" value="UniProtKB-SubCell"/>
</dbReference>
<evidence type="ECO:0000256" key="8">
    <source>
        <dbReference type="SAM" id="MobiDB-lite"/>
    </source>
</evidence>
<dbReference type="AlphaFoldDB" id="A0A3M6VMJ5"/>
<evidence type="ECO:0000259" key="9">
    <source>
        <dbReference type="Pfam" id="PF01480"/>
    </source>
</evidence>
<dbReference type="InterPro" id="IPR043094">
    <property type="entry name" value="Nab2/ZC3H14_N_sf"/>
</dbReference>
<dbReference type="STRING" id="542832.A0A3M6VMJ5"/>
<evidence type="ECO:0000313" key="10">
    <source>
        <dbReference type="EMBL" id="RMX67261.1"/>
    </source>
</evidence>
<evidence type="ECO:0000256" key="7">
    <source>
        <dbReference type="ARBA" id="ARBA00023242"/>
    </source>
</evidence>
<protein>
    <recommendedName>
        <fullName evidence="9">PWI domain-containing protein</fullName>
    </recommendedName>
</protein>
<evidence type="ECO:0000256" key="2">
    <source>
        <dbReference type="ARBA" id="ARBA00008423"/>
    </source>
</evidence>
<dbReference type="PANTHER" id="PTHR14738">
    <property type="entry name" value="ZINC FINGER CCCH DOMAIN-CONTAINING PROTEIN 14"/>
    <property type="match status" value="1"/>
</dbReference>
<feature type="compositionally biased region" description="Basic and acidic residues" evidence="8">
    <location>
        <begin position="258"/>
        <end position="282"/>
    </location>
</feature>